<evidence type="ECO:0000313" key="2">
    <source>
        <dbReference type="Proteomes" id="UP001482520"/>
    </source>
</evidence>
<keyword evidence="2" id="KW-1185">Reference proteome</keyword>
<accession>A0ABV1P490</accession>
<comment type="caution">
    <text evidence="1">The sequence shown here is derived from an EMBL/GenBank/DDBJ whole genome shotgun (WGS) entry which is preliminary data.</text>
</comment>
<reference evidence="1 2" key="1">
    <citation type="submission" date="2024-02" db="EMBL/GenBank/DDBJ databases">
        <title>Full genome sequence of Nocardioides kribbensis.</title>
        <authorList>
            <person name="Poletto B.L."/>
            <person name="Silva G."/>
            <person name="Galante D."/>
            <person name="Campos K.R."/>
            <person name="Santos M.B.N."/>
            <person name="Sacchi C.T."/>
        </authorList>
    </citation>
    <scope>NUCLEOTIDE SEQUENCE [LARGE SCALE GENOMIC DNA]</scope>
    <source>
        <strain evidence="1 2">O4R</strain>
    </source>
</reference>
<gene>
    <name evidence="1" type="ORF">V6R90_20045</name>
</gene>
<name>A0ABV1P490_9ACTN</name>
<proteinExistence type="predicted"/>
<organism evidence="1 2">
    <name type="scientific">Nocardioides kribbensis</name>
    <dbReference type="NCBI Taxonomy" id="305517"/>
    <lineage>
        <taxon>Bacteria</taxon>
        <taxon>Bacillati</taxon>
        <taxon>Actinomycetota</taxon>
        <taxon>Actinomycetes</taxon>
        <taxon>Propionibacteriales</taxon>
        <taxon>Nocardioidaceae</taxon>
        <taxon>Nocardioides</taxon>
    </lineage>
</organism>
<sequence>MRTAWPWSRRAPAYRLAGDPWLGSLWRRELAAAGRPPGGRAPEVLVLAGRLSVGLAHTWTARSAGVDGAPPWPQWLAAATERRHVPRPLDVAAVADRWAARVGRERVRVVVDLDRLPAVVDAPVRPHAPRLSGDAVELVRRVGVGLGLLVLPRARQELLRGVLVPMLHDLPAATAGSRLVVPPEHHRWVARRSVQVRAAVLRAGYPVLGDPDALVDAPDALAEAEGAPPSDAAVLDLAVALLRRHDDRGPATP</sequence>
<dbReference type="EMBL" id="JBEGDP010000050">
    <property type="protein sequence ID" value="MEQ7849576.1"/>
    <property type="molecule type" value="Genomic_DNA"/>
</dbReference>
<dbReference type="Proteomes" id="UP001482520">
    <property type="component" value="Unassembled WGS sequence"/>
</dbReference>
<evidence type="ECO:0000313" key="1">
    <source>
        <dbReference type="EMBL" id="MEQ7849576.1"/>
    </source>
</evidence>
<protein>
    <submittedName>
        <fullName evidence="1">Uncharacterized protein</fullName>
    </submittedName>
</protein>
<dbReference type="RefSeq" id="WP_349805784.1">
    <property type="nucleotide sequence ID" value="NZ_JBEGDP010000050.1"/>
</dbReference>